<evidence type="ECO:0000313" key="1">
    <source>
        <dbReference type="EMBL" id="MFC4805020.1"/>
    </source>
</evidence>
<protein>
    <recommendedName>
        <fullName evidence="3">DUF4178 domain-containing protein</fullName>
    </recommendedName>
</protein>
<evidence type="ECO:0000313" key="2">
    <source>
        <dbReference type="Proteomes" id="UP001595916"/>
    </source>
</evidence>
<dbReference type="RefSeq" id="WP_379788560.1">
    <property type="nucleotide sequence ID" value="NZ_JBHSHL010000030.1"/>
</dbReference>
<dbReference type="EMBL" id="JBHSHL010000030">
    <property type="protein sequence ID" value="MFC4805020.1"/>
    <property type="molecule type" value="Genomic_DNA"/>
</dbReference>
<comment type="caution">
    <text evidence="1">The sequence shown here is derived from an EMBL/GenBank/DDBJ whole genome shotgun (WGS) entry which is preliminary data.</text>
</comment>
<organism evidence="1 2">
    <name type="scientific">Filifactor villosus</name>
    <dbReference type="NCBI Taxonomy" id="29374"/>
    <lineage>
        <taxon>Bacteria</taxon>
        <taxon>Bacillati</taxon>
        <taxon>Bacillota</taxon>
        <taxon>Clostridia</taxon>
        <taxon>Peptostreptococcales</taxon>
        <taxon>Filifactoraceae</taxon>
        <taxon>Filifactor</taxon>
    </lineage>
</organism>
<proteinExistence type="predicted"/>
<gene>
    <name evidence="1" type="ORF">ACFO4R_07990</name>
</gene>
<evidence type="ECO:0008006" key="3">
    <source>
        <dbReference type="Google" id="ProtNLM"/>
    </source>
</evidence>
<reference evidence="2" key="1">
    <citation type="journal article" date="2019" name="Int. J. Syst. Evol. Microbiol.">
        <title>The Global Catalogue of Microorganisms (GCM) 10K type strain sequencing project: providing services to taxonomists for standard genome sequencing and annotation.</title>
        <authorList>
            <consortium name="The Broad Institute Genomics Platform"/>
            <consortium name="The Broad Institute Genome Sequencing Center for Infectious Disease"/>
            <person name="Wu L."/>
            <person name="Ma J."/>
        </authorList>
    </citation>
    <scope>NUCLEOTIDE SEQUENCE [LARGE SCALE GENOMIC DNA]</scope>
    <source>
        <strain evidence="2">CCUG 46385</strain>
    </source>
</reference>
<sequence>MGLFGFGKKKEWDMARVEEVKQKMRTLFNGVVEDGDTWKIVGGYALDIKTSNYIIARKTTYQYTSLIIGYREEDKAVALVQTTPDLDGCSEAEIFRPDTIKKAGMSFGEYVFYHQGGMMAGYTKFCVPTEADEKELLYLYQPEGQKEFEVLFKKIMGK</sequence>
<keyword evidence="2" id="KW-1185">Reference proteome</keyword>
<dbReference type="Proteomes" id="UP001595916">
    <property type="component" value="Unassembled WGS sequence"/>
</dbReference>
<name>A0ABV9QML5_9FIRM</name>
<accession>A0ABV9QML5</accession>